<proteinExistence type="predicted"/>
<dbReference type="InterPro" id="IPR012854">
    <property type="entry name" value="Cu_amine_oxidase-like_N"/>
</dbReference>
<dbReference type="InterPro" id="IPR036582">
    <property type="entry name" value="Mao_N_sf"/>
</dbReference>
<dbReference type="EMBL" id="QLUW01000006">
    <property type="protein sequence ID" value="RAP73768.1"/>
    <property type="molecule type" value="Genomic_DNA"/>
</dbReference>
<comment type="caution">
    <text evidence="4">The sequence shown here is derived from an EMBL/GenBank/DDBJ whole genome shotgun (WGS) entry which is preliminary data.</text>
</comment>
<dbReference type="Proteomes" id="UP000249260">
    <property type="component" value="Unassembled WGS sequence"/>
</dbReference>
<accession>A0A328TTA4</accession>
<dbReference type="InterPro" id="IPR008613">
    <property type="entry name" value="Excalibur_Ca-bd_domain"/>
</dbReference>
<evidence type="ECO:0000313" key="5">
    <source>
        <dbReference type="Proteomes" id="UP000249260"/>
    </source>
</evidence>
<dbReference type="PROSITE" id="PS51257">
    <property type="entry name" value="PROKAR_LIPOPROTEIN"/>
    <property type="match status" value="1"/>
</dbReference>
<feature type="domain" description="Excalibur calcium-binding" evidence="3">
    <location>
        <begin position="294"/>
        <end position="330"/>
    </location>
</feature>
<feature type="signal peptide" evidence="2">
    <location>
        <begin position="1"/>
        <end position="22"/>
    </location>
</feature>
<keyword evidence="2" id="KW-0732">Signal</keyword>
<dbReference type="SUPFAM" id="SSF55383">
    <property type="entry name" value="Copper amine oxidase, domain N"/>
    <property type="match status" value="1"/>
</dbReference>
<gene>
    <name evidence="4" type="ORF">DL346_26295</name>
</gene>
<feature type="chain" id="PRO_5016353735" description="Excalibur calcium-binding domain-containing protein" evidence="2">
    <location>
        <begin position="23"/>
        <end position="330"/>
    </location>
</feature>
<dbReference type="SMART" id="SM00894">
    <property type="entry name" value="Excalibur"/>
    <property type="match status" value="1"/>
</dbReference>
<keyword evidence="5" id="KW-1185">Reference proteome</keyword>
<dbReference type="Pfam" id="PF07833">
    <property type="entry name" value="Cu_amine_oxidN1"/>
    <property type="match status" value="1"/>
</dbReference>
<feature type="region of interest" description="Disordered" evidence="1">
    <location>
        <begin position="21"/>
        <end position="41"/>
    </location>
</feature>
<dbReference type="Gene3D" id="3.30.457.10">
    <property type="entry name" value="Copper amine oxidase-like, N-terminal domain"/>
    <property type="match status" value="1"/>
</dbReference>
<evidence type="ECO:0000256" key="2">
    <source>
        <dbReference type="SAM" id="SignalP"/>
    </source>
</evidence>
<evidence type="ECO:0000313" key="4">
    <source>
        <dbReference type="EMBL" id="RAP73768.1"/>
    </source>
</evidence>
<organism evidence="4 5">
    <name type="scientific">Paenibacillus montanisoli</name>
    <dbReference type="NCBI Taxonomy" id="2081970"/>
    <lineage>
        <taxon>Bacteria</taxon>
        <taxon>Bacillati</taxon>
        <taxon>Bacillota</taxon>
        <taxon>Bacilli</taxon>
        <taxon>Bacillales</taxon>
        <taxon>Paenibacillaceae</taxon>
        <taxon>Paenibacillus</taxon>
    </lineage>
</organism>
<dbReference type="Pfam" id="PF05901">
    <property type="entry name" value="Excalibur"/>
    <property type="match status" value="1"/>
</dbReference>
<reference evidence="4 5" key="1">
    <citation type="submission" date="2018-06" db="EMBL/GenBank/DDBJ databases">
        <title>Paenibacillus montanisoli sp. nov., isolated from mountain area soil.</title>
        <authorList>
            <person name="Wu M."/>
        </authorList>
    </citation>
    <scope>NUCLEOTIDE SEQUENCE [LARGE SCALE GENOMIC DNA]</scope>
    <source>
        <strain evidence="4 5">RA17</strain>
    </source>
</reference>
<sequence>MLKKMMLIAAMAASLTGCLSQSHDRTDNVNRQPNPVSSKGTIDTVKPIRLNAVSTAIRLFVNGYQATSAPKIISGVTYVPVRSAGELLHKIVSWDAATKTVFINDQNQNQAKPASNALKLIVNGKQANVAPKILSGVTYVPVRAAGELLKKYVTWDATIRAVYINNQMHNKVIYFPAVRYPQTAAHMKSAMKRGESPICTIDRGGADENREQSLSGIPTKEGYDRDEFPMAMCAEGGTGADVAYVKSSDNRGAGSWVGNKMESFPDGTRVLIVIDTNSGAVSAPKPTPQPSNVYYKNCTAVKAAGKAPLYKGQPGYSTSLDRDHDGVACE</sequence>
<evidence type="ECO:0000256" key="1">
    <source>
        <dbReference type="SAM" id="MobiDB-lite"/>
    </source>
</evidence>
<dbReference type="OrthoDB" id="1906360at2"/>
<feature type="compositionally biased region" description="Polar residues" evidence="1">
    <location>
        <begin position="29"/>
        <end position="41"/>
    </location>
</feature>
<dbReference type="AlphaFoldDB" id="A0A328TTA4"/>
<protein>
    <recommendedName>
        <fullName evidence="3">Excalibur calcium-binding domain-containing protein</fullName>
    </recommendedName>
</protein>
<name>A0A328TTA4_9BACL</name>
<evidence type="ECO:0000259" key="3">
    <source>
        <dbReference type="SMART" id="SM00894"/>
    </source>
</evidence>